<dbReference type="AlphaFoldDB" id="V4KNY8"/>
<dbReference type="KEGG" id="eus:EUTSA_v10001139mg"/>
<keyword evidence="2" id="KW-1185">Reference proteome</keyword>
<dbReference type="Proteomes" id="UP000030689">
    <property type="component" value="Unassembled WGS sequence"/>
</dbReference>
<organism evidence="1 2">
    <name type="scientific">Eutrema salsugineum</name>
    <name type="common">Saltwater cress</name>
    <name type="synonym">Sisymbrium salsugineum</name>
    <dbReference type="NCBI Taxonomy" id="72664"/>
    <lineage>
        <taxon>Eukaryota</taxon>
        <taxon>Viridiplantae</taxon>
        <taxon>Streptophyta</taxon>
        <taxon>Embryophyta</taxon>
        <taxon>Tracheophyta</taxon>
        <taxon>Spermatophyta</taxon>
        <taxon>Magnoliopsida</taxon>
        <taxon>eudicotyledons</taxon>
        <taxon>Gunneridae</taxon>
        <taxon>Pentapetalae</taxon>
        <taxon>rosids</taxon>
        <taxon>malvids</taxon>
        <taxon>Brassicales</taxon>
        <taxon>Brassicaceae</taxon>
        <taxon>Eutremeae</taxon>
        <taxon>Eutrema</taxon>
    </lineage>
</organism>
<dbReference type="eggNOG" id="KOG2903">
    <property type="taxonomic scope" value="Eukaryota"/>
</dbReference>
<dbReference type="InterPro" id="IPR036282">
    <property type="entry name" value="Glutathione-S-Trfase_C_sf"/>
</dbReference>
<evidence type="ECO:0000313" key="2">
    <source>
        <dbReference type="Proteomes" id="UP000030689"/>
    </source>
</evidence>
<protein>
    <submittedName>
        <fullName evidence="1">Uncharacterized protein</fullName>
    </submittedName>
</protein>
<dbReference type="SUPFAM" id="SSF47616">
    <property type="entry name" value="GST C-terminal domain-like"/>
    <property type="match status" value="1"/>
</dbReference>
<proteinExistence type="predicted"/>
<dbReference type="GO" id="GO:0004364">
    <property type="term" value="F:glutathione transferase activity"/>
    <property type="evidence" value="ECO:0007669"/>
    <property type="project" value="InterPro"/>
</dbReference>
<dbReference type="PANTHER" id="PTHR32419">
    <property type="entry name" value="GLUTATHIONYL-HYDROQUINONE REDUCTASE"/>
    <property type="match status" value="1"/>
</dbReference>
<accession>V4KNY8</accession>
<dbReference type="Gene3D" id="1.20.1050.10">
    <property type="match status" value="1"/>
</dbReference>
<gene>
    <name evidence="1" type="ORF">EUTSA_v10001139mg</name>
</gene>
<dbReference type="EMBL" id="KI517465">
    <property type="protein sequence ID" value="ESQ39600.1"/>
    <property type="molecule type" value="Genomic_DNA"/>
</dbReference>
<dbReference type="InterPro" id="IPR016639">
    <property type="entry name" value="GST_Omega/GSH"/>
</dbReference>
<dbReference type="GO" id="GO:0005737">
    <property type="term" value="C:cytoplasm"/>
    <property type="evidence" value="ECO:0007669"/>
    <property type="project" value="TreeGrafter"/>
</dbReference>
<name>V4KNY8_EUTSA</name>
<sequence length="159" mass="18681">MVMRKTLLFDLYHPNLRSILDATNEWIHDGINNGVYKCGLATNQEAYDEQLFDAFEKCEEILGKQQFLCGNILTEPYIGLFVTLIRFHEAYAVIFKCDKRLLREYNTSLFNYMKDIFQIVGLITHELSFYKPSWDYIALGLNIDYSLPHDRDRFSTETA</sequence>
<dbReference type="STRING" id="72664.V4KNY8"/>
<reference evidence="1 2" key="1">
    <citation type="journal article" date="2013" name="Front. Plant Sci.">
        <title>The Reference Genome of the Halophytic Plant Eutrema salsugineum.</title>
        <authorList>
            <person name="Yang R."/>
            <person name="Jarvis D.E."/>
            <person name="Chen H."/>
            <person name="Beilstein M.A."/>
            <person name="Grimwood J."/>
            <person name="Jenkins J."/>
            <person name="Shu S."/>
            <person name="Prochnik S."/>
            <person name="Xin M."/>
            <person name="Ma C."/>
            <person name="Schmutz J."/>
            <person name="Wing R.A."/>
            <person name="Mitchell-Olds T."/>
            <person name="Schumaker K.S."/>
            <person name="Wang X."/>
        </authorList>
    </citation>
    <scope>NUCLEOTIDE SEQUENCE [LARGE SCALE GENOMIC DNA]</scope>
</reference>
<dbReference type="OMA" id="ATNEWIH"/>
<dbReference type="PANTHER" id="PTHR32419:SF26">
    <property type="entry name" value="GLUTATHIONE S-TRANSFERASE FAMILY PROTEIN"/>
    <property type="match status" value="1"/>
</dbReference>
<dbReference type="Gramene" id="ESQ39600">
    <property type="protein sequence ID" value="ESQ39600"/>
    <property type="gene ID" value="EUTSA_v10001139mg"/>
</dbReference>
<evidence type="ECO:0000313" key="1">
    <source>
        <dbReference type="EMBL" id="ESQ39600.1"/>
    </source>
</evidence>